<keyword evidence="7" id="KW-0418">Kinase</keyword>
<dbReference type="Proteomes" id="UP001139006">
    <property type="component" value="Unassembled WGS sequence"/>
</dbReference>
<dbReference type="GO" id="GO:0005737">
    <property type="term" value="C:cytoplasm"/>
    <property type="evidence" value="ECO:0007669"/>
    <property type="project" value="UniProtKB-SubCell"/>
</dbReference>
<proteinExistence type="predicted"/>
<dbReference type="NCBIfam" id="TIGR00854">
    <property type="entry name" value="pts-sorbose"/>
    <property type="match status" value="1"/>
</dbReference>
<dbReference type="InterPro" id="IPR004720">
    <property type="entry name" value="PTS_IIB_sorbose-sp"/>
</dbReference>
<dbReference type="InterPro" id="IPR036667">
    <property type="entry name" value="PTS_IIB_sorbose-sp_sf"/>
</dbReference>
<evidence type="ECO:0000256" key="3">
    <source>
        <dbReference type="ARBA" id="ARBA00022490"/>
    </source>
</evidence>
<feature type="domain" description="PTS EIIB type-4" evidence="10">
    <location>
        <begin position="1"/>
        <end position="162"/>
    </location>
</feature>
<evidence type="ECO:0000256" key="1">
    <source>
        <dbReference type="ARBA" id="ARBA00004496"/>
    </source>
</evidence>
<evidence type="ECO:0000313" key="12">
    <source>
        <dbReference type="Proteomes" id="UP001139006"/>
    </source>
</evidence>
<evidence type="ECO:0000256" key="8">
    <source>
        <dbReference type="PIRSR" id="PIRSR618455-1"/>
    </source>
</evidence>
<keyword evidence="3" id="KW-0963">Cytoplasm</keyword>
<evidence type="ECO:0000256" key="2">
    <source>
        <dbReference type="ARBA" id="ARBA00022448"/>
    </source>
</evidence>
<evidence type="ECO:0000256" key="4">
    <source>
        <dbReference type="ARBA" id="ARBA00022597"/>
    </source>
</evidence>
<dbReference type="EMBL" id="JAIULA010000017">
    <property type="protein sequence ID" value="MCP0887427.1"/>
    <property type="molecule type" value="Genomic_DNA"/>
</dbReference>
<keyword evidence="12" id="KW-1185">Reference proteome</keyword>
<dbReference type="SUPFAM" id="SSF52728">
    <property type="entry name" value="PTS IIb component"/>
    <property type="match status" value="1"/>
</dbReference>
<evidence type="ECO:0000259" key="10">
    <source>
        <dbReference type="PROSITE" id="PS51101"/>
    </source>
</evidence>
<name>A0A9X2JLW1_9LACO</name>
<evidence type="ECO:0000313" key="11">
    <source>
        <dbReference type="EMBL" id="MCP0887427.1"/>
    </source>
</evidence>
<evidence type="ECO:0000256" key="7">
    <source>
        <dbReference type="ARBA" id="ARBA00022777"/>
    </source>
</evidence>
<dbReference type="GO" id="GO:0009401">
    <property type="term" value="P:phosphoenolpyruvate-dependent sugar phosphotransferase system"/>
    <property type="evidence" value="ECO:0007669"/>
    <property type="project" value="UniProtKB-KW"/>
</dbReference>
<dbReference type="Gene3D" id="3.40.35.10">
    <property type="entry name" value="Phosphotransferase system, sorbose subfamily IIB component"/>
    <property type="match status" value="1"/>
</dbReference>
<dbReference type="Pfam" id="PF03830">
    <property type="entry name" value="PTSIIB_sorb"/>
    <property type="match status" value="1"/>
</dbReference>
<keyword evidence="6" id="KW-0598">Phosphotransferase system</keyword>
<dbReference type="InterPro" id="IPR018455">
    <property type="entry name" value="PTS_IIB_sorbose-sp_subgr"/>
</dbReference>
<feature type="modified residue" description="Phosphohistidine; by EIIA" evidence="9">
    <location>
        <position position="15"/>
    </location>
</feature>
<dbReference type="PROSITE" id="PS51101">
    <property type="entry name" value="PTS_EIIB_TYPE_4"/>
    <property type="match status" value="1"/>
</dbReference>
<sequence>MMRITIARIDDRFIHGQVLTKWVKAFPAERLIVVSEEIANDPMRKILTLSVAPANIKTSVVTPNKMSKVFNNPKYNKTTAMLLFGKPSEVLELIENGIPIKEINVGGMRFDKDKLHLTESVSVTQEDIVAFEKLHTLGIKLELRQLPSDTRHDFIKILHSKQ</sequence>
<keyword evidence="4 11" id="KW-0762">Sugar transport</keyword>
<evidence type="ECO:0000256" key="5">
    <source>
        <dbReference type="ARBA" id="ARBA00022679"/>
    </source>
</evidence>
<keyword evidence="5" id="KW-0808">Transferase</keyword>
<protein>
    <submittedName>
        <fullName evidence="11">PTS sugar transporter subunit IIB</fullName>
    </submittedName>
</protein>
<comment type="subcellular location">
    <subcellularLocation>
        <location evidence="1">Cytoplasm</location>
    </subcellularLocation>
</comment>
<feature type="active site" description="Pros-phosphohistidine intermediate; for EIIB activity" evidence="8">
    <location>
        <position position="15"/>
    </location>
</feature>
<gene>
    <name evidence="11" type="ORF">LB941_08770</name>
</gene>
<dbReference type="GO" id="GO:0008982">
    <property type="term" value="F:protein-N(PI)-phosphohistidine-sugar phosphotransferase activity"/>
    <property type="evidence" value="ECO:0007669"/>
    <property type="project" value="InterPro"/>
</dbReference>
<organism evidence="11 12">
    <name type="scientific">Ligilactobacillus ubinensis</name>
    <dbReference type="NCBI Taxonomy" id="2876789"/>
    <lineage>
        <taxon>Bacteria</taxon>
        <taxon>Bacillati</taxon>
        <taxon>Bacillota</taxon>
        <taxon>Bacilli</taxon>
        <taxon>Lactobacillales</taxon>
        <taxon>Lactobacillaceae</taxon>
        <taxon>Ligilactobacillus</taxon>
    </lineage>
</organism>
<reference evidence="11 12" key="1">
    <citation type="journal article" date="2023" name="Int. J. Syst. Evol. Microbiol.">
        <title>Ligilactobacillus ubinensis sp. nov., a novel species isolated from the wild ferment of a durian fruit (Durio zibethinus).</title>
        <authorList>
            <person name="Heng Y.C."/>
            <person name="Menon N."/>
            <person name="Chen B."/>
            <person name="Loo B.Z.L."/>
            <person name="Wong G.W.J."/>
            <person name="Lim A.C.H."/>
            <person name="Silvaraju S."/>
            <person name="Kittelmann S."/>
        </authorList>
    </citation>
    <scope>NUCLEOTIDE SEQUENCE [LARGE SCALE GENOMIC DNA]</scope>
    <source>
        <strain evidence="11 12">WILCCON 0076</strain>
    </source>
</reference>
<evidence type="ECO:0000256" key="6">
    <source>
        <dbReference type="ARBA" id="ARBA00022683"/>
    </source>
</evidence>
<dbReference type="CDD" id="cd00001">
    <property type="entry name" value="PTS_IIB_man"/>
    <property type="match status" value="1"/>
</dbReference>
<evidence type="ECO:0000256" key="9">
    <source>
        <dbReference type="PIRSR" id="PIRSR618455-2"/>
    </source>
</evidence>
<keyword evidence="2" id="KW-0813">Transport</keyword>
<feature type="modified residue" description="N6-acetyllysine" evidence="9">
    <location>
        <position position="74"/>
    </location>
</feature>
<comment type="caution">
    <text evidence="11">The sequence shown here is derived from an EMBL/GenBank/DDBJ whole genome shotgun (WGS) entry which is preliminary data.</text>
</comment>
<dbReference type="AlphaFoldDB" id="A0A9X2JLW1"/>
<accession>A0A9X2JLW1</accession>
<dbReference type="GO" id="GO:0016301">
    <property type="term" value="F:kinase activity"/>
    <property type="evidence" value="ECO:0007669"/>
    <property type="project" value="UniProtKB-KW"/>
</dbReference>